<feature type="region of interest" description="Disordered" evidence="1">
    <location>
        <begin position="1"/>
        <end position="73"/>
    </location>
</feature>
<gene>
    <name evidence="2" type="ORF">TNIN_115611</name>
</gene>
<feature type="compositionally biased region" description="Polar residues" evidence="1">
    <location>
        <begin position="42"/>
        <end position="66"/>
    </location>
</feature>
<dbReference type="EMBL" id="BMAV01005646">
    <property type="protein sequence ID" value="GFY46891.1"/>
    <property type="molecule type" value="Genomic_DNA"/>
</dbReference>
<reference evidence="2" key="1">
    <citation type="submission" date="2020-08" db="EMBL/GenBank/DDBJ databases">
        <title>Multicomponent nature underlies the extraordinary mechanical properties of spider dragline silk.</title>
        <authorList>
            <person name="Kono N."/>
            <person name="Nakamura H."/>
            <person name="Mori M."/>
            <person name="Yoshida Y."/>
            <person name="Ohtoshi R."/>
            <person name="Malay A.D."/>
            <person name="Moran D.A.P."/>
            <person name="Tomita M."/>
            <person name="Numata K."/>
            <person name="Arakawa K."/>
        </authorList>
    </citation>
    <scope>NUCLEOTIDE SEQUENCE</scope>
</reference>
<evidence type="ECO:0000256" key="1">
    <source>
        <dbReference type="SAM" id="MobiDB-lite"/>
    </source>
</evidence>
<keyword evidence="3" id="KW-1185">Reference proteome</keyword>
<dbReference type="AlphaFoldDB" id="A0A8X7BVU7"/>
<sequence>MPGTSRYNLRPRRSERAESRPSSEKRTHQRGPVRSRGRREQQCSLYSMEQRRSSGQKQKSPATTTPGKEWRIE</sequence>
<proteinExistence type="predicted"/>
<dbReference type="Proteomes" id="UP000886998">
    <property type="component" value="Unassembled WGS sequence"/>
</dbReference>
<accession>A0A8X7BVU7</accession>
<comment type="caution">
    <text evidence="2">The sequence shown here is derived from an EMBL/GenBank/DDBJ whole genome shotgun (WGS) entry which is preliminary data.</text>
</comment>
<evidence type="ECO:0000313" key="2">
    <source>
        <dbReference type="EMBL" id="GFY46891.1"/>
    </source>
</evidence>
<protein>
    <submittedName>
        <fullName evidence="2">Uncharacterized protein</fullName>
    </submittedName>
</protein>
<feature type="compositionally biased region" description="Basic and acidic residues" evidence="1">
    <location>
        <begin position="12"/>
        <end position="26"/>
    </location>
</feature>
<name>A0A8X7BVU7_9ARAC</name>
<organism evidence="2 3">
    <name type="scientific">Trichonephila inaurata madagascariensis</name>
    <dbReference type="NCBI Taxonomy" id="2747483"/>
    <lineage>
        <taxon>Eukaryota</taxon>
        <taxon>Metazoa</taxon>
        <taxon>Ecdysozoa</taxon>
        <taxon>Arthropoda</taxon>
        <taxon>Chelicerata</taxon>
        <taxon>Arachnida</taxon>
        <taxon>Araneae</taxon>
        <taxon>Araneomorphae</taxon>
        <taxon>Entelegynae</taxon>
        <taxon>Araneoidea</taxon>
        <taxon>Nephilidae</taxon>
        <taxon>Trichonephila</taxon>
        <taxon>Trichonephila inaurata</taxon>
    </lineage>
</organism>
<feature type="compositionally biased region" description="Basic residues" evidence="1">
    <location>
        <begin position="27"/>
        <end position="37"/>
    </location>
</feature>
<evidence type="ECO:0000313" key="3">
    <source>
        <dbReference type="Proteomes" id="UP000886998"/>
    </source>
</evidence>